<organism evidence="1 2">
    <name type="scientific">Pleurodeles waltl</name>
    <name type="common">Iberian ribbed newt</name>
    <dbReference type="NCBI Taxonomy" id="8319"/>
    <lineage>
        <taxon>Eukaryota</taxon>
        <taxon>Metazoa</taxon>
        <taxon>Chordata</taxon>
        <taxon>Craniata</taxon>
        <taxon>Vertebrata</taxon>
        <taxon>Euteleostomi</taxon>
        <taxon>Amphibia</taxon>
        <taxon>Batrachia</taxon>
        <taxon>Caudata</taxon>
        <taxon>Salamandroidea</taxon>
        <taxon>Salamandridae</taxon>
        <taxon>Pleurodelinae</taxon>
        <taxon>Pleurodeles</taxon>
    </lineage>
</organism>
<gene>
    <name evidence="1" type="ORF">NDU88_000522</name>
</gene>
<evidence type="ECO:0000313" key="1">
    <source>
        <dbReference type="EMBL" id="KAJ1175231.1"/>
    </source>
</evidence>
<dbReference type="PANTHER" id="PTHR47236">
    <property type="entry name" value="GENE, 32742-RELATED-RELATED"/>
    <property type="match status" value="1"/>
</dbReference>
<keyword evidence="2" id="KW-1185">Reference proteome</keyword>
<dbReference type="AlphaFoldDB" id="A0AAV7TFT2"/>
<dbReference type="PANTHER" id="PTHR47236:SF4">
    <property type="entry name" value="GENE 9195-RELATED"/>
    <property type="match status" value="1"/>
</dbReference>
<protein>
    <submittedName>
        <fullName evidence="1">Uncharacterized protein</fullName>
    </submittedName>
</protein>
<dbReference type="EMBL" id="JANPWB010000006">
    <property type="protein sequence ID" value="KAJ1175231.1"/>
    <property type="molecule type" value="Genomic_DNA"/>
</dbReference>
<evidence type="ECO:0000313" key="2">
    <source>
        <dbReference type="Proteomes" id="UP001066276"/>
    </source>
</evidence>
<accession>A0AAV7TFT2</accession>
<proteinExistence type="predicted"/>
<name>A0AAV7TFT2_PLEWA</name>
<dbReference type="Proteomes" id="UP001066276">
    <property type="component" value="Chromosome 3_2"/>
</dbReference>
<reference evidence="1" key="1">
    <citation type="journal article" date="2022" name="bioRxiv">
        <title>Sequencing and chromosome-scale assembly of the giantPleurodeles waltlgenome.</title>
        <authorList>
            <person name="Brown T."/>
            <person name="Elewa A."/>
            <person name="Iarovenko S."/>
            <person name="Subramanian E."/>
            <person name="Araus A.J."/>
            <person name="Petzold A."/>
            <person name="Susuki M."/>
            <person name="Suzuki K.-i.T."/>
            <person name="Hayashi T."/>
            <person name="Toyoda A."/>
            <person name="Oliveira C."/>
            <person name="Osipova E."/>
            <person name="Leigh N.D."/>
            <person name="Simon A."/>
            <person name="Yun M.H."/>
        </authorList>
    </citation>
    <scope>NUCLEOTIDE SEQUENCE</scope>
    <source>
        <strain evidence="1">20211129_DDA</strain>
        <tissue evidence="1">Liver</tissue>
    </source>
</reference>
<comment type="caution">
    <text evidence="1">The sequence shown here is derived from an EMBL/GenBank/DDBJ whole genome shotgun (WGS) entry which is preliminary data.</text>
</comment>
<sequence length="437" mass="49353">MTLGNLPESSSIKGRLPATCGSLLGGTSSLWLLEEFNVRTLYDKLEDQSLHLASQLGRHRSDTLSFYRGVSQRIQVFKDLLHGLDLHQGIHLDQNHVSMMGVQRSKQTSVSSATSDESASEIYSNVPEQNQKGSGAFWQEATTLMKVLNSLLLKMSSKPITSKREKTRYAPDGMEEVCTSREKEIKENHRYVQMDKQKGAKDEHRGSSRLFQQVDFSGGEYPPAACARRNLQAPCAMMTLATEAELERWIACSHLSRTVMDIKQALDALPNDPVEPVNGRADPVGNACISEFEIDTQISEPWWRDEHVTSLESDDLSPVDLDTLTPYEFVVYRFGCEIIRILCRSYCQSPPVLLLPERIPYENMNVTDSYYDTNNRYLYIQRKHLENVGKFELIIVHSLARIQGISVFHPLPHVGLYKSPVSEAIISAFDEIRHGSD</sequence>